<dbReference type="Proteomes" id="UP000694864">
    <property type="component" value="Chromosome 17"/>
</dbReference>
<feature type="domain" description="DUF8040" evidence="10">
    <location>
        <begin position="34"/>
        <end position="117"/>
    </location>
</feature>
<sequence length="385" mass="45118">MEDLLIQPTLDYYERYVHRGPYQTRGGLGWQNLRDRIQNDNAACLQLLRMSFAAFTELCNILSQNYGLQPTQNVSIEESVAMFLRVCGHNEVQRDIGLRFGRNQETVKRKFGEVLRATKLLAFDYIKTPTMQELRRIPQHLQADRRYWPFFSGFVGAMDGTHVCVKVKPELQAMYWSRHDRTSFNVMAICDMNMLFTYVWNGAPGSCHDTRVLSLAQDGDPEFPLPPGDKYYVVDSGYPNKQGFLAPYRSSRNRVVRYHLSQFNNGPPPGNKEELFNRSHASLRSIIERTFGVWKKKWRILRDDPRYGLEVQKRVIIATMGLHNFIRVSNFSDTDFFEDSSEVHRENEQNDSNEQDEVEREDRPYMANIRDNIADMLWDNRNNRF</sequence>
<dbReference type="InterPro" id="IPR058353">
    <property type="entry name" value="DUF8040"/>
</dbReference>
<keyword evidence="7" id="KW-0539">Nucleus</keyword>
<dbReference type="GeneID" id="104759396"/>
<evidence type="ECO:0000259" key="9">
    <source>
        <dbReference type="Pfam" id="PF13359"/>
    </source>
</evidence>
<evidence type="ECO:0000256" key="7">
    <source>
        <dbReference type="ARBA" id="ARBA00023242"/>
    </source>
</evidence>
<accession>A0ABM0X4Q7</accession>
<evidence type="ECO:0000256" key="3">
    <source>
        <dbReference type="ARBA" id="ARBA00006958"/>
    </source>
</evidence>
<evidence type="ECO:0000259" key="10">
    <source>
        <dbReference type="Pfam" id="PF26138"/>
    </source>
</evidence>
<reference evidence="11" key="1">
    <citation type="journal article" date="2014" name="Nat. Commun.">
        <title>The emerging biofuel crop Camelina sativa retains a highly undifferentiated hexaploid genome structure.</title>
        <authorList>
            <person name="Kagale S."/>
            <person name="Koh C."/>
            <person name="Nixon J."/>
            <person name="Bollina V."/>
            <person name="Clarke W.E."/>
            <person name="Tuteja R."/>
            <person name="Spillane C."/>
            <person name="Robinson S.J."/>
            <person name="Links M.G."/>
            <person name="Clarke C."/>
            <person name="Higgins E.E."/>
            <person name="Huebert T."/>
            <person name="Sharpe A.G."/>
            <person name="Parkin I.A."/>
        </authorList>
    </citation>
    <scope>NUCLEOTIDE SEQUENCE [LARGE SCALE GENOMIC DNA]</scope>
    <source>
        <strain evidence="11">cv. DH55</strain>
    </source>
</reference>
<protein>
    <submittedName>
        <fullName evidence="12">Nuclease HARBI1</fullName>
    </submittedName>
</protein>
<dbReference type="PANTHER" id="PTHR22930:SF281">
    <property type="entry name" value="NUCLEASE"/>
    <property type="match status" value="1"/>
</dbReference>
<keyword evidence="6" id="KW-0378">Hydrolase</keyword>
<dbReference type="InterPro" id="IPR045864">
    <property type="entry name" value="aa-tRNA-synth_II/BPL/LPL"/>
</dbReference>
<dbReference type="RefSeq" id="XP_010480630.1">
    <property type="nucleotide sequence ID" value="XM_010482328.1"/>
</dbReference>
<comment type="cofactor">
    <cofactor evidence="1">
        <name>a divalent metal cation</name>
        <dbReference type="ChEBI" id="CHEBI:60240"/>
    </cofactor>
</comment>
<reference evidence="12" key="2">
    <citation type="submission" date="2025-08" db="UniProtKB">
        <authorList>
            <consortium name="RefSeq"/>
        </authorList>
    </citation>
    <scope>IDENTIFICATION</scope>
    <source>
        <tissue evidence="12">Leaf</tissue>
    </source>
</reference>
<name>A0ABM0X4Q7_CAMSA</name>
<keyword evidence="11" id="KW-1185">Reference proteome</keyword>
<evidence type="ECO:0000313" key="11">
    <source>
        <dbReference type="Proteomes" id="UP000694864"/>
    </source>
</evidence>
<evidence type="ECO:0000256" key="2">
    <source>
        <dbReference type="ARBA" id="ARBA00004123"/>
    </source>
</evidence>
<feature type="domain" description="DDE Tnp4" evidence="9">
    <location>
        <begin position="158"/>
        <end position="324"/>
    </location>
</feature>
<evidence type="ECO:0000256" key="6">
    <source>
        <dbReference type="ARBA" id="ARBA00022801"/>
    </source>
</evidence>
<comment type="similarity">
    <text evidence="3">Belongs to the HARBI1 family.</text>
</comment>
<dbReference type="Pfam" id="PF26138">
    <property type="entry name" value="DUF8040"/>
    <property type="match status" value="1"/>
</dbReference>
<evidence type="ECO:0000256" key="4">
    <source>
        <dbReference type="ARBA" id="ARBA00022722"/>
    </source>
</evidence>
<evidence type="ECO:0000313" key="12">
    <source>
        <dbReference type="RefSeq" id="XP_010480630.1"/>
    </source>
</evidence>
<evidence type="ECO:0000256" key="1">
    <source>
        <dbReference type="ARBA" id="ARBA00001968"/>
    </source>
</evidence>
<evidence type="ECO:0000256" key="8">
    <source>
        <dbReference type="SAM" id="MobiDB-lite"/>
    </source>
</evidence>
<dbReference type="PANTHER" id="PTHR22930">
    <property type="match status" value="1"/>
</dbReference>
<evidence type="ECO:0000256" key="5">
    <source>
        <dbReference type="ARBA" id="ARBA00022723"/>
    </source>
</evidence>
<dbReference type="InterPro" id="IPR027806">
    <property type="entry name" value="HARBI1_dom"/>
</dbReference>
<proteinExistence type="inferred from homology"/>
<dbReference type="Pfam" id="PF13359">
    <property type="entry name" value="DDE_Tnp_4"/>
    <property type="match status" value="1"/>
</dbReference>
<organism evidence="11 12">
    <name type="scientific">Camelina sativa</name>
    <name type="common">False flax</name>
    <name type="synonym">Myagrum sativum</name>
    <dbReference type="NCBI Taxonomy" id="90675"/>
    <lineage>
        <taxon>Eukaryota</taxon>
        <taxon>Viridiplantae</taxon>
        <taxon>Streptophyta</taxon>
        <taxon>Embryophyta</taxon>
        <taxon>Tracheophyta</taxon>
        <taxon>Spermatophyta</taxon>
        <taxon>Magnoliopsida</taxon>
        <taxon>eudicotyledons</taxon>
        <taxon>Gunneridae</taxon>
        <taxon>Pentapetalae</taxon>
        <taxon>rosids</taxon>
        <taxon>malvids</taxon>
        <taxon>Brassicales</taxon>
        <taxon>Brassicaceae</taxon>
        <taxon>Camelineae</taxon>
        <taxon>Camelina</taxon>
    </lineage>
</organism>
<feature type="compositionally biased region" description="Acidic residues" evidence="8">
    <location>
        <begin position="349"/>
        <end position="359"/>
    </location>
</feature>
<keyword evidence="4" id="KW-0540">Nuclease</keyword>
<comment type="subcellular location">
    <subcellularLocation>
        <location evidence="2">Nucleus</location>
    </subcellularLocation>
</comment>
<gene>
    <name evidence="12" type="primary">LOC104759396</name>
</gene>
<dbReference type="InterPro" id="IPR045249">
    <property type="entry name" value="HARBI1-like"/>
</dbReference>
<feature type="region of interest" description="Disordered" evidence="8">
    <location>
        <begin position="340"/>
        <end position="364"/>
    </location>
</feature>
<keyword evidence="5" id="KW-0479">Metal-binding</keyword>
<dbReference type="SUPFAM" id="SSF55681">
    <property type="entry name" value="Class II aaRS and biotin synthetases"/>
    <property type="match status" value="1"/>
</dbReference>